<feature type="chain" id="PRO_5025654868" evidence="1">
    <location>
        <begin position="27"/>
        <end position="134"/>
    </location>
</feature>
<evidence type="ECO:0000313" key="2">
    <source>
        <dbReference type="EMBL" id="MXU92516.1"/>
    </source>
</evidence>
<organism evidence="2">
    <name type="scientific">Ixodes ricinus</name>
    <name type="common">Common tick</name>
    <name type="synonym">Acarus ricinus</name>
    <dbReference type="NCBI Taxonomy" id="34613"/>
    <lineage>
        <taxon>Eukaryota</taxon>
        <taxon>Metazoa</taxon>
        <taxon>Ecdysozoa</taxon>
        <taxon>Arthropoda</taxon>
        <taxon>Chelicerata</taxon>
        <taxon>Arachnida</taxon>
        <taxon>Acari</taxon>
        <taxon>Parasitiformes</taxon>
        <taxon>Ixodida</taxon>
        <taxon>Ixodoidea</taxon>
        <taxon>Ixodidae</taxon>
        <taxon>Ixodinae</taxon>
        <taxon>Ixodes</taxon>
    </lineage>
</organism>
<protein>
    <submittedName>
        <fullName evidence="2">Putative secreted protein</fullName>
    </submittedName>
</protein>
<name>A0A6B0US43_IXORI</name>
<evidence type="ECO:0000256" key="1">
    <source>
        <dbReference type="SAM" id="SignalP"/>
    </source>
</evidence>
<keyword evidence="1" id="KW-0732">Signal</keyword>
<dbReference type="AlphaFoldDB" id="A0A6B0US43"/>
<accession>A0A6B0US43</accession>
<feature type="signal peptide" evidence="1">
    <location>
        <begin position="1"/>
        <end position="26"/>
    </location>
</feature>
<sequence>MQWRPSRVGVVAVLTISSSLKSIASASALPRASSVRYPQFRCRALKSPPIRIGRPAAYFIMSRHEKSTFVLLPVKGPNYTDATTSGCWPGGRTFATAISPTYLHRCWMSASTATQSFLMSSAACPNASGCCWPL</sequence>
<reference evidence="2" key="1">
    <citation type="submission" date="2019-12" db="EMBL/GenBank/DDBJ databases">
        <title>An insight into the sialome of adult female Ixodes ricinus ticks feeding for 6 days.</title>
        <authorList>
            <person name="Perner J."/>
            <person name="Ribeiro J.M.C."/>
        </authorList>
    </citation>
    <scope>NUCLEOTIDE SEQUENCE</scope>
    <source>
        <strain evidence="2">Semi-engorged</strain>
        <tissue evidence="2">Salivary glands</tissue>
    </source>
</reference>
<proteinExistence type="predicted"/>
<dbReference type="EMBL" id="GIFC01010433">
    <property type="protein sequence ID" value="MXU92516.1"/>
    <property type="molecule type" value="Transcribed_RNA"/>
</dbReference>